<dbReference type="PROSITE" id="PS51805">
    <property type="entry name" value="EPHD"/>
    <property type="match status" value="1"/>
</dbReference>
<evidence type="ECO:0000313" key="6">
    <source>
        <dbReference type="Proteomes" id="UP000681720"/>
    </source>
</evidence>
<evidence type="ECO:0000259" key="4">
    <source>
        <dbReference type="PROSITE" id="PS51805"/>
    </source>
</evidence>
<dbReference type="AlphaFoldDB" id="A0A8S3DZ05"/>
<dbReference type="InterPro" id="IPR001965">
    <property type="entry name" value="Znf_PHD"/>
</dbReference>
<reference evidence="5" key="1">
    <citation type="submission" date="2021-02" db="EMBL/GenBank/DDBJ databases">
        <authorList>
            <person name="Nowell W R."/>
        </authorList>
    </citation>
    <scope>NUCLEOTIDE SEQUENCE</scope>
</reference>
<protein>
    <recommendedName>
        <fullName evidence="4">PHD-type domain-containing protein</fullName>
    </recommendedName>
</protein>
<evidence type="ECO:0000256" key="2">
    <source>
        <dbReference type="ARBA" id="ARBA00022771"/>
    </source>
</evidence>
<dbReference type="Gene3D" id="3.30.40.10">
    <property type="entry name" value="Zinc/RING finger domain, C3HC4 (zinc finger)"/>
    <property type="match status" value="1"/>
</dbReference>
<gene>
    <name evidence="5" type="ORF">GIL414_LOCUS58198</name>
</gene>
<dbReference type="InterPro" id="IPR013083">
    <property type="entry name" value="Znf_RING/FYVE/PHD"/>
</dbReference>
<evidence type="ECO:0000313" key="5">
    <source>
        <dbReference type="EMBL" id="CAF5017408.1"/>
    </source>
</evidence>
<evidence type="ECO:0000256" key="3">
    <source>
        <dbReference type="ARBA" id="ARBA00022833"/>
    </source>
</evidence>
<dbReference type="Pfam" id="PF13771">
    <property type="entry name" value="zf-HC5HC2H"/>
    <property type="match status" value="1"/>
</dbReference>
<feature type="domain" description="PHD-type" evidence="4">
    <location>
        <begin position="68"/>
        <end position="171"/>
    </location>
</feature>
<feature type="non-terminal residue" evidence="5">
    <location>
        <position position="1"/>
    </location>
</feature>
<accession>A0A8S3DZ05</accession>
<organism evidence="5 6">
    <name type="scientific">Rotaria magnacalcarata</name>
    <dbReference type="NCBI Taxonomy" id="392030"/>
    <lineage>
        <taxon>Eukaryota</taxon>
        <taxon>Metazoa</taxon>
        <taxon>Spiralia</taxon>
        <taxon>Gnathifera</taxon>
        <taxon>Rotifera</taxon>
        <taxon>Eurotatoria</taxon>
        <taxon>Bdelloidea</taxon>
        <taxon>Philodinida</taxon>
        <taxon>Philodinidae</taxon>
        <taxon>Rotaria</taxon>
    </lineage>
</organism>
<comment type="caution">
    <text evidence="5">The sequence shown here is derived from an EMBL/GenBank/DDBJ whole genome shotgun (WGS) entry which is preliminary data.</text>
</comment>
<dbReference type="GO" id="GO:0008270">
    <property type="term" value="F:zinc ion binding"/>
    <property type="evidence" value="ECO:0007669"/>
    <property type="project" value="UniProtKB-KW"/>
</dbReference>
<proteinExistence type="predicted"/>
<sequence length="178" mass="19695">MTSLTNIPICLFCNCPSSCSLGQGDLILIRSSSDESQSIITSTPRTLEDIPNEKRNNFILETGKIIVPVDSELFNVGFQLSSDVILNGNFWVHEGCVKWSLNNEGKINDYDLIRTTITNAIKQKCTICDRYGASLSCRNESCSLKFHLSCAQSSGCFFSHSQLTFICPQHLDSVVPTC</sequence>
<keyword evidence="3" id="KW-0862">Zinc</keyword>
<evidence type="ECO:0000256" key="1">
    <source>
        <dbReference type="ARBA" id="ARBA00022723"/>
    </source>
</evidence>
<dbReference type="EMBL" id="CAJOBJ010213808">
    <property type="protein sequence ID" value="CAF5017408.1"/>
    <property type="molecule type" value="Genomic_DNA"/>
</dbReference>
<name>A0A8S3DZ05_9BILA</name>
<dbReference type="InterPro" id="IPR034732">
    <property type="entry name" value="EPHD"/>
</dbReference>
<dbReference type="SMART" id="SM00249">
    <property type="entry name" value="PHD"/>
    <property type="match status" value="1"/>
</dbReference>
<dbReference type="Proteomes" id="UP000681720">
    <property type="component" value="Unassembled WGS sequence"/>
</dbReference>
<keyword evidence="2" id="KW-0863">Zinc-finger</keyword>
<keyword evidence="1" id="KW-0479">Metal-binding</keyword>